<evidence type="ECO:0000256" key="1">
    <source>
        <dbReference type="ARBA" id="ARBA00005721"/>
    </source>
</evidence>
<accession>A0A2S5IVW9</accession>
<dbReference type="Pfam" id="PF03780">
    <property type="entry name" value="Asp23"/>
    <property type="match status" value="1"/>
</dbReference>
<dbReference type="OrthoDB" id="3217325at2"/>
<dbReference type="EMBL" id="PRKW01000005">
    <property type="protein sequence ID" value="PPB48694.1"/>
    <property type="molecule type" value="Genomic_DNA"/>
</dbReference>
<comment type="caution">
    <text evidence="2">The sequence shown here is derived from an EMBL/GenBank/DDBJ whole genome shotgun (WGS) entry which is preliminary data.</text>
</comment>
<comment type="similarity">
    <text evidence="1">Belongs to the asp23 family.</text>
</comment>
<gene>
    <name evidence="2" type="ORF">C4K88_13325</name>
</gene>
<evidence type="ECO:0000313" key="2">
    <source>
        <dbReference type="EMBL" id="PPB48694.1"/>
    </source>
</evidence>
<dbReference type="RefSeq" id="WP_104122096.1">
    <property type="nucleotide sequence ID" value="NZ_PRKW01000005.1"/>
</dbReference>
<name>A0A2S5IVW9_9MICC</name>
<reference evidence="2 3" key="1">
    <citation type="journal article" date="2014" name="Int. J. Syst. Evol. Microbiol.">
        <title>Arthrobacter pityocampae sp. nov., isolated from Thaumetopoea pityocampa (Lep., Thaumetopoeidae).</title>
        <authorList>
            <person name="Ince I.A."/>
            <person name="Demirbag Z."/>
            <person name="Kati H."/>
        </authorList>
    </citation>
    <scope>NUCLEOTIDE SEQUENCE [LARGE SCALE GENOMIC DNA]</scope>
    <source>
        <strain evidence="2 3">Tp2</strain>
    </source>
</reference>
<keyword evidence="3" id="KW-1185">Reference proteome</keyword>
<organism evidence="2 3">
    <name type="scientific">Arthrobacter pityocampae</name>
    <dbReference type="NCBI Taxonomy" id="547334"/>
    <lineage>
        <taxon>Bacteria</taxon>
        <taxon>Bacillati</taxon>
        <taxon>Actinomycetota</taxon>
        <taxon>Actinomycetes</taxon>
        <taxon>Micrococcales</taxon>
        <taxon>Micrococcaceae</taxon>
        <taxon>Arthrobacter</taxon>
    </lineage>
</organism>
<dbReference type="Proteomes" id="UP000239297">
    <property type="component" value="Unassembled WGS sequence"/>
</dbReference>
<evidence type="ECO:0008006" key="4">
    <source>
        <dbReference type="Google" id="ProtNLM"/>
    </source>
</evidence>
<sequence>MTTTPTRGALPPAPHRGTLTLSEKVVQKIAAQGAAELPFVGGLRGGVLGIARHADSGQRPRASVEISGRTVAVFLDVALDFPADLAAQSADIRRHVTDTLEHTTGLQVRRIDITVRALTTEPDRRHRRLQ</sequence>
<proteinExistence type="inferred from homology"/>
<dbReference type="AlphaFoldDB" id="A0A2S5IVW9"/>
<evidence type="ECO:0000313" key="3">
    <source>
        <dbReference type="Proteomes" id="UP000239297"/>
    </source>
</evidence>
<protein>
    <recommendedName>
        <fullName evidence="4">Asp23/Gls24 family envelope stress response protein</fullName>
    </recommendedName>
</protein>
<dbReference type="InterPro" id="IPR005531">
    <property type="entry name" value="Asp23"/>
</dbReference>